<organism evidence="12 13">
    <name type="scientific">Blomia tropicalis</name>
    <name type="common">Mite</name>
    <dbReference type="NCBI Taxonomy" id="40697"/>
    <lineage>
        <taxon>Eukaryota</taxon>
        <taxon>Metazoa</taxon>
        <taxon>Ecdysozoa</taxon>
        <taxon>Arthropoda</taxon>
        <taxon>Chelicerata</taxon>
        <taxon>Arachnida</taxon>
        <taxon>Acari</taxon>
        <taxon>Acariformes</taxon>
        <taxon>Sarcoptiformes</taxon>
        <taxon>Astigmata</taxon>
        <taxon>Glycyphagoidea</taxon>
        <taxon>Echimyopodidae</taxon>
        <taxon>Blomia</taxon>
    </lineage>
</organism>
<feature type="transmembrane region" description="Helical" evidence="11">
    <location>
        <begin position="207"/>
        <end position="227"/>
    </location>
</feature>
<feature type="transmembrane region" description="Helical" evidence="11">
    <location>
        <begin position="47"/>
        <end position="68"/>
    </location>
</feature>
<keyword evidence="4 10" id="KW-0812">Transmembrane</keyword>
<reference evidence="12" key="1">
    <citation type="submission" date="2022-12" db="EMBL/GenBank/DDBJ databases">
        <title>Genome assemblies of Blomia tropicalis.</title>
        <authorList>
            <person name="Cui Y."/>
        </authorList>
    </citation>
    <scope>NUCLEOTIDE SEQUENCE</scope>
    <source>
        <tissue evidence="12">Adult mites</tissue>
    </source>
</reference>
<evidence type="ECO:0000256" key="6">
    <source>
        <dbReference type="ARBA" id="ARBA00022989"/>
    </source>
</evidence>
<evidence type="ECO:0000256" key="4">
    <source>
        <dbReference type="ARBA" id="ARBA00022692"/>
    </source>
</evidence>
<dbReference type="SUPFAM" id="SSF161070">
    <property type="entry name" value="SNF-like"/>
    <property type="match status" value="1"/>
</dbReference>
<dbReference type="Pfam" id="PF00209">
    <property type="entry name" value="SNF"/>
    <property type="match status" value="1"/>
</dbReference>
<dbReference type="EMBL" id="JAPWDV010000002">
    <property type="protein sequence ID" value="KAJ6219646.1"/>
    <property type="molecule type" value="Genomic_DNA"/>
</dbReference>
<protein>
    <recommendedName>
        <fullName evidence="10">Transporter</fullName>
    </recommendedName>
</protein>
<keyword evidence="7 11" id="KW-0472">Membrane</keyword>
<evidence type="ECO:0000256" key="11">
    <source>
        <dbReference type="SAM" id="Phobius"/>
    </source>
</evidence>
<name>A0A9Q0M5A6_BLOTA</name>
<feature type="binding site" evidence="8">
    <location>
        <position position="263"/>
    </location>
    <ligand>
        <name>Na(+)</name>
        <dbReference type="ChEBI" id="CHEBI:29101"/>
        <label>1</label>
    </ligand>
</feature>
<keyword evidence="5 10" id="KW-0769">Symport</keyword>
<sequence>MVDKVVTRDKFNGKIEYFLTSLSYAVGLGNVWRFPYLCYRNGGGSFFIPYFLSLLFLGLTFFVFESSIGQFTSLGPLHVWRMTPIFKGIGYAMFLMCTFVGIYYNMIVAWSIYYLYNSFLNLKNVPWSHCDNQWNTLNCLEDGKNVTGSVNETLSPSQEFFYYNVLNKSSGIDQLGNFQPHLVICLAISWFLIFLGLLLGAKSLGKISYFTAIFPYVMITALLVNGLQLDGSGDGIMHYIKPNFTRLGEISVWSDAGTQIFYSLSICLGGVITLASYNPFYNNTIRDSAIIVVCNSLTSIYAGFAIFSVIGFMAKQINKSIDNAADQGVGLAFVAYPAALSRLSMPGIWSIIFFIMLITLGFGSQMTLVETMIANLIDFWPEKLQRRKPFVLALVCVIMFLGGLPMCTQAGVYILQLMDTYSVPYSAFIISFFEVIAIAWVYGIDKHLDNMRTMMGFNIWPRLYWKLAFKYFAPQS</sequence>
<keyword evidence="8" id="KW-0479">Metal-binding</keyword>
<feature type="transmembrane region" description="Helical" evidence="11">
    <location>
        <begin position="17"/>
        <end position="35"/>
    </location>
</feature>
<proteinExistence type="inferred from homology"/>
<evidence type="ECO:0000256" key="8">
    <source>
        <dbReference type="PIRSR" id="PIRSR600175-1"/>
    </source>
</evidence>
<evidence type="ECO:0000256" key="5">
    <source>
        <dbReference type="ARBA" id="ARBA00022847"/>
    </source>
</evidence>
<feature type="binding site" evidence="8">
    <location>
        <position position="360"/>
    </location>
    <ligand>
        <name>Na(+)</name>
        <dbReference type="ChEBI" id="CHEBI:29101"/>
        <label>1</label>
    </ligand>
</feature>
<feature type="transmembrane region" description="Helical" evidence="11">
    <location>
        <begin position="421"/>
        <end position="444"/>
    </location>
</feature>
<feature type="disulfide bond" evidence="9">
    <location>
        <begin position="130"/>
        <end position="139"/>
    </location>
</feature>
<dbReference type="PANTHER" id="PTHR11616">
    <property type="entry name" value="SODIUM/CHLORIDE DEPENDENT TRANSPORTER"/>
    <property type="match status" value="1"/>
</dbReference>
<keyword evidence="6 11" id="KW-1133">Transmembrane helix</keyword>
<dbReference type="PROSITE" id="PS00610">
    <property type="entry name" value="NA_NEUROTRAN_SYMP_1"/>
    <property type="match status" value="1"/>
</dbReference>
<feature type="binding site" evidence="8">
    <location>
        <position position="295"/>
    </location>
    <ligand>
        <name>Na(+)</name>
        <dbReference type="ChEBI" id="CHEBI:29101"/>
        <label>1</label>
    </ligand>
</feature>
<feature type="binding site" evidence="8">
    <location>
        <position position="30"/>
    </location>
    <ligand>
        <name>Na(+)</name>
        <dbReference type="ChEBI" id="CHEBI:29101"/>
        <label>1</label>
    </ligand>
</feature>
<dbReference type="GO" id="GO:0015375">
    <property type="term" value="F:glycine:sodium symporter activity"/>
    <property type="evidence" value="ECO:0007669"/>
    <property type="project" value="TreeGrafter"/>
</dbReference>
<dbReference type="AlphaFoldDB" id="A0A9Q0M5A6"/>
<evidence type="ECO:0000313" key="12">
    <source>
        <dbReference type="EMBL" id="KAJ6219646.1"/>
    </source>
</evidence>
<dbReference type="PANTHER" id="PTHR11616:SF240">
    <property type="entry name" value="BLOATED TUBULES, ISOFORM B-RELATED"/>
    <property type="match status" value="1"/>
</dbReference>
<comment type="subcellular location">
    <subcellularLocation>
        <location evidence="1">Membrane</location>
        <topology evidence="1">Multi-pass membrane protein</topology>
    </subcellularLocation>
</comment>
<evidence type="ECO:0000256" key="9">
    <source>
        <dbReference type="PIRSR" id="PIRSR600175-2"/>
    </source>
</evidence>
<evidence type="ECO:0000256" key="1">
    <source>
        <dbReference type="ARBA" id="ARBA00004141"/>
    </source>
</evidence>
<feature type="transmembrane region" description="Helical" evidence="11">
    <location>
        <begin position="260"/>
        <end position="277"/>
    </location>
</feature>
<dbReference type="GO" id="GO:0005886">
    <property type="term" value="C:plasma membrane"/>
    <property type="evidence" value="ECO:0007669"/>
    <property type="project" value="TreeGrafter"/>
</dbReference>
<dbReference type="PROSITE" id="PS50267">
    <property type="entry name" value="NA_NEUROTRAN_SYMP_3"/>
    <property type="match status" value="1"/>
</dbReference>
<feature type="transmembrane region" description="Helical" evidence="11">
    <location>
        <begin position="390"/>
        <end position="415"/>
    </location>
</feature>
<dbReference type="GO" id="GO:0046872">
    <property type="term" value="F:metal ion binding"/>
    <property type="evidence" value="ECO:0007669"/>
    <property type="project" value="UniProtKB-KW"/>
</dbReference>
<evidence type="ECO:0000256" key="10">
    <source>
        <dbReference type="RuleBase" id="RU003732"/>
    </source>
</evidence>
<feature type="transmembrane region" description="Helical" evidence="11">
    <location>
        <begin position="89"/>
        <end position="116"/>
    </location>
</feature>
<dbReference type="Proteomes" id="UP001142055">
    <property type="component" value="Chromosome 2"/>
</dbReference>
<feature type="transmembrane region" description="Helical" evidence="11">
    <location>
        <begin position="178"/>
        <end position="200"/>
    </location>
</feature>
<dbReference type="PRINTS" id="PR00176">
    <property type="entry name" value="NANEUSMPORT"/>
</dbReference>
<feature type="binding site" evidence="8">
    <location>
        <position position="26"/>
    </location>
    <ligand>
        <name>Na(+)</name>
        <dbReference type="ChEBI" id="CHEBI:29101"/>
        <label>1</label>
    </ligand>
</feature>
<feature type="transmembrane region" description="Helical" evidence="11">
    <location>
        <begin position="347"/>
        <end position="369"/>
    </location>
</feature>
<gene>
    <name evidence="12" type="ORF">RDWZM_005458</name>
</gene>
<comment type="similarity">
    <text evidence="2 10">Belongs to the sodium:neurotransmitter symporter (SNF) (TC 2.A.22) family.</text>
</comment>
<feature type="binding site" evidence="8">
    <location>
        <position position="25"/>
    </location>
    <ligand>
        <name>Na(+)</name>
        <dbReference type="ChEBI" id="CHEBI:29101"/>
        <label>1</label>
    </ligand>
</feature>
<dbReference type="InterPro" id="IPR000175">
    <property type="entry name" value="Na/ntran_symport"/>
</dbReference>
<accession>A0A9Q0M5A6</accession>
<keyword evidence="9" id="KW-1015">Disulfide bond</keyword>
<evidence type="ECO:0000256" key="7">
    <source>
        <dbReference type="ARBA" id="ARBA00023136"/>
    </source>
</evidence>
<keyword evidence="13" id="KW-1185">Reference proteome</keyword>
<dbReference type="InterPro" id="IPR037272">
    <property type="entry name" value="SNS_sf"/>
</dbReference>
<evidence type="ECO:0000256" key="2">
    <source>
        <dbReference type="ARBA" id="ARBA00006459"/>
    </source>
</evidence>
<evidence type="ECO:0000313" key="13">
    <source>
        <dbReference type="Proteomes" id="UP001142055"/>
    </source>
</evidence>
<evidence type="ECO:0000256" key="3">
    <source>
        <dbReference type="ARBA" id="ARBA00022448"/>
    </source>
</evidence>
<keyword evidence="3 10" id="KW-0813">Transport</keyword>
<keyword evidence="8" id="KW-0915">Sodium</keyword>
<feature type="binding site" evidence="8">
    <location>
        <position position="364"/>
    </location>
    <ligand>
        <name>Na(+)</name>
        <dbReference type="ChEBI" id="CHEBI:29101"/>
        <label>1</label>
    </ligand>
</feature>
<comment type="caution">
    <text evidence="12">The sequence shown here is derived from an EMBL/GenBank/DDBJ whole genome shotgun (WGS) entry which is preliminary data.</text>
</comment>
<dbReference type="OMA" id="ECMAISW"/>
<feature type="transmembrane region" description="Helical" evidence="11">
    <location>
        <begin position="289"/>
        <end position="314"/>
    </location>
</feature>